<evidence type="ECO:0000313" key="1">
    <source>
        <dbReference type="EMBL" id="OHA25788.1"/>
    </source>
</evidence>
<organism evidence="1 2">
    <name type="scientific">Candidatus Taylorbacteria bacterium RIFCSPHIGHO2_02_FULL_45_35</name>
    <dbReference type="NCBI Taxonomy" id="1802311"/>
    <lineage>
        <taxon>Bacteria</taxon>
        <taxon>Candidatus Tayloriibacteriota</taxon>
    </lineage>
</organism>
<accession>A0A1G2MPI8</accession>
<dbReference type="AlphaFoldDB" id="A0A1G2MPI8"/>
<dbReference type="Proteomes" id="UP000177943">
    <property type="component" value="Unassembled WGS sequence"/>
</dbReference>
<sequence length="71" mass="8393">MYGMTTVTIPKEFQKEEKLVALPPRFYEEFLMTQKRIKKARTFKPTARDVRLLARGRKEFAEGKFIPVSEL</sequence>
<comment type="caution">
    <text evidence="1">The sequence shown here is derived from an EMBL/GenBank/DDBJ whole genome shotgun (WGS) entry which is preliminary data.</text>
</comment>
<dbReference type="EMBL" id="MHRP01000044">
    <property type="protein sequence ID" value="OHA25788.1"/>
    <property type="molecule type" value="Genomic_DNA"/>
</dbReference>
<proteinExistence type="predicted"/>
<evidence type="ECO:0000313" key="2">
    <source>
        <dbReference type="Proteomes" id="UP000177943"/>
    </source>
</evidence>
<protein>
    <submittedName>
        <fullName evidence="1">Uncharacterized protein</fullName>
    </submittedName>
</protein>
<gene>
    <name evidence="1" type="ORF">A3D56_01645</name>
</gene>
<reference evidence="1 2" key="1">
    <citation type="journal article" date="2016" name="Nat. Commun.">
        <title>Thousands of microbial genomes shed light on interconnected biogeochemical processes in an aquifer system.</title>
        <authorList>
            <person name="Anantharaman K."/>
            <person name="Brown C.T."/>
            <person name="Hug L.A."/>
            <person name="Sharon I."/>
            <person name="Castelle C.J."/>
            <person name="Probst A.J."/>
            <person name="Thomas B.C."/>
            <person name="Singh A."/>
            <person name="Wilkins M.J."/>
            <person name="Karaoz U."/>
            <person name="Brodie E.L."/>
            <person name="Williams K.H."/>
            <person name="Hubbard S.S."/>
            <person name="Banfield J.F."/>
        </authorList>
    </citation>
    <scope>NUCLEOTIDE SEQUENCE [LARGE SCALE GENOMIC DNA]</scope>
</reference>
<name>A0A1G2MPI8_9BACT</name>